<keyword evidence="9" id="KW-1185">Reference proteome</keyword>
<evidence type="ECO:0000256" key="4">
    <source>
        <dbReference type="ARBA" id="ARBA00023163"/>
    </source>
</evidence>
<evidence type="ECO:0000256" key="1">
    <source>
        <dbReference type="ARBA" id="ARBA00004123"/>
    </source>
</evidence>
<feature type="region of interest" description="Disordered" evidence="6">
    <location>
        <begin position="195"/>
        <end position="226"/>
    </location>
</feature>
<dbReference type="RefSeq" id="XP_019012323.1">
    <property type="nucleotide sequence ID" value="XM_019154920.1"/>
</dbReference>
<evidence type="ECO:0000256" key="2">
    <source>
        <dbReference type="ARBA" id="ARBA00023015"/>
    </source>
</evidence>
<evidence type="ECO:0000313" key="9">
    <source>
        <dbReference type="Proteomes" id="UP000094020"/>
    </source>
</evidence>
<dbReference type="InterPro" id="IPR051089">
    <property type="entry name" value="prtT"/>
</dbReference>
<dbReference type="PANTHER" id="PTHR31845:SF17">
    <property type="entry name" value="ZN(II)2CYS6 TRANSCRIPTION FACTOR (EUROFUNG)"/>
    <property type="match status" value="1"/>
</dbReference>
<keyword evidence="2" id="KW-0805">Transcription regulation</keyword>
<dbReference type="GeneID" id="30171539"/>
<dbReference type="GO" id="GO:0005634">
    <property type="term" value="C:nucleus"/>
    <property type="evidence" value="ECO:0007669"/>
    <property type="project" value="UniProtKB-SubCell"/>
</dbReference>
<proteinExistence type="predicted"/>
<reference evidence="7" key="1">
    <citation type="submission" date="2013-07" db="EMBL/GenBank/DDBJ databases">
        <title>The Genome Sequence of Cryptococcus pinus CBS10737.</title>
        <authorList>
            <consortium name="The Broad Institute Genome Sequencing Platform"/>
            <person name="Cuomo C."/>
            <person name="Litvintseva A."/>
            <person name="Chen Y."/>
            <person name="Heitman J."/>
            <person name="Sun S."/>
            <person name="Springer D."/>
            <person name="Dromer F."/>
            <person name="Young S.K."/>
            <person name="Zeng Q."/>
            <person name="Gargeya S."/>
            <person name="Fitzgerald M."/>
            <person name="Abouelleil A."/>
            <person name="Alvarado L."/>
            <person name="Berlin A.M."/>
            <person name="Chapman S.B."/>
            <person name="Dewar J."/>
            <person name="Goldberg J."/>
            <person name="Griggs A."/>
            <person name="Gujja S."/>
            <person name="Hansen M."/>
            <person name="Howarth C."/>
            <person name="Imamovic A."/>
            <person name="Larimer J."/>
            <person name="McCowan C."/>
            <person name="Murphy C."/>
            <person name="Pearson M."/>
            <person name="Priest M."/>
            <person name="Roberts A."/>
            <person name="Saif S."/>
            <person name="Shea T."/>
            <person name="Sykes S."/>
            <person name="Wortman J."/>
            <person name="Nusbaum C."/>
            <person name="Birren B."/>
        </authorList>
    </citation>
    <scope>NUCLEOTIDE SEQUENCE [LARGE SCALE GENOMIC DNA]</scope>
    <source>
        <strain evidence="7">CBS 10737</strain>
    </source>
</reference>
<dbReference type="EMBL" id="KI894009">
    <property type="protein sequence ID" value="OCF51104.1"/>
    <property type="molecule type" value="Genomic_DNA"/>
</dbReference>
<organism evidence="7">
    <name type="scientific">Kwoniella pini CBS 10737</name>
    <dbReference type="NCBI Taxonomy" id="1296096"/>
    <lineage>
        <taxon>Eukaryota</taxon>
        <taxon>Fungi</taxon>
        <taxon>Dikarya</taxon>
        <taxon>Basidiomycota</taxon>
        <taxon>Agaricomycotina</taxon>
        <taxon>Tremellomycetes</taxon>
        <taxon>Tremellales</taxon>
        <taxon>Cryptococcaceae</taxon>
        <taxon>Kwoniella</taxon>
    </lineage>
</organism>
<dbReference type="AlphaFoldDB" id="A0A1B9I6F4"/>
<feature type="region of interest" description="Disordered" evidence="6">
    <location>
        <begin position="59"/>
        <end position="91"/>
    </location>
</feature>
<dbReference type="OrthoDB" id="2563693at2759"/>
<evidence type="ECO:0000313" key="7">
    <source>
        <dbReference type="EMBL" id="OCF51104.1"/>
    </source>
</evidence>
<evidence type="ECO:0000256" key="5">
    <source>
        <dbReference type="ARBA" id="ARBA00023242"/>
    </source>
</evidence>
<evidence type="ECO:0000256" key="3">
    <source>
        <dbReference type="ARBA" id="ARBA00023125"/>
    </source>
</evidence>
<reference evidence="8" key="2">
    <citation type="submission" date="2013-07" db="EMBL/GenBank/DDBJ databases">
        <authorList>
            <consortium name="The Broad Institute Genome Sequencing Platform"/>
            <person name="Cuomo C."/>
            <person name="Litvintseva A."/>
            <person name="Chen Y."/>
            <person name="Heitman J."/>
            <person name="Sun S."/>
            <person name="Springer D."/>
            <person name="Dromer F."/>
            <person name="Young S.K."/>
            <person name="Zeng Q."/>
            <person name="Gargeya S."/>
            <person name="Fitzgerald M."/>
            <person name="Abouelleil A."/>
            <person name="Alvarado L."/>
            <person name="Berlin A.M."/>
            <person name="Chapman S.B."/>
            <person name="Dewar J."/>
            <person name="Goldberg J."/>
            <person name="Griggs A."/>
            <person name="Gujja S."/>
            <person name="Hansen M."/>
            <person name="Howarth C."/>
            <person name="Imamovic A."/>
            <person name="Larimer J."/>
            <person name="McCowan C."/>
            <person name="Murphy C."/>
            <person name="Pearson M."/>
            <person name="Priest M."/>
            <person name="Roberts A."/>
            <person name="Saif S."/>
            <person name="Shea T."/>
            <person name="Sykes S."/>
            <person name="Wortman J."/>
            <person name="Nusbaum C."/>
            <person name="Birren B."/>
        </authorList>
    </citation>
    <scope>NUCLEOTIDE SEQUENCE</scope>
    <source>
        <strain evidence="8">CBS 10737</strain>
    </source>
</reference>
<protein>
    <recommendedName>
        <fullName evidence="10">Transcription factor domain-containing protein</fullName>
    </recommendedName>
</protein>
<dbReference type="EMBL" id="CP144521">
    <property type="protein sequence ID" value="WWC68880.1"/>
    <property type="molecule type" value="Genomic_DNA"/>
</dbReference>
<evidence type="ECO:0000313" key="8">
    <source>
        <dbReference type="EMBL" id="WWC68880.1"/>
    </source>
</evidence>
<comment type="subcellular location">
    <subcellularLocation>
        <location evidence="1">Nucleus</location>
    </subcellularLocation>
</comment>
<dbReference type="CDD" id="cd12148">
    <property type="entry name" value="fungal_TF_MHR"/>
    <property type="match status" value="1"/>
</dbReference>
<feature type="compositionally biased region" description="Basic and acidic residues" evidence="6">
    <location>
        <begin position="70"/>
        <end position="80"/>
    </location>
</feature>
<keyword evidence="3" id="KW-0238">DNA-binding</keyword>
<name>A0A1B9I6F4_9TREE</name>
<evidence type="ECO:0008006" key="10">
    <source>
        <dbReference type="Google" id="ProtNLM"/>
    </source>
</evidence>
<dbReference type="GO" id="GO:0000976">
    <property type="term" value="F:transcription cis-regulatory region binding"/>
    <property type="evidence" value="ECO:0007669"/>
    <property type="project" value="TreeGrafter"/>
</dbReference>
<keyword evidence="5" id="KW-0539">Nucleus</keyword>
<evidence type="ECO:0000256" key="6">
    <source>
        <dbReference type="SAM" id="MobiDB-lite"/>
    </source>
</evidence>
<dbReference type="Proteomes" id="UP000094020">
    <property type="component" value="Chromosome 3"/>
</dbReference>
<reference evidence="8" key="4">
    <citation type="submission" date="2024-02" db="EMBL/GenBank/DDBJ databases">
        <title>Comparative genomics of Cryptococcus and Kwoniella reveals pathogenesis evolution and contrasting modes of karyotype evolution via chromosome fusion or intercentromeric recombination.</title>
        <authorList>
            <person name="Coelho M.A."/>
            <person name="David-Palma M."/>
            <person name="Shea T."/>
            <person name="Bowers K."/>
            <person name="McGinley-Smith S."/>
            <person name="Mohammad A.W."/>
            <person name="Gnirke A."/>
            <person name="Yurkov A.M."/>
            <person name="Nowrousian M."/>
            <person name="Sun S."/>
            <person name="Cuomo C.A."/>
            <person name="Heitman J."/>
        </authorList>
    </citation>
    <scope>NUCLEOTIDE SEQUENCE</scope>
    <source>
        <strain evidence="8">CBS 10737</strain>
    </source>
</reference>
<accession>A0A1B9I6F4</accession>
<gene>
    <name evidence="7" type="ORF">I206_03170</name>
    <name evidence="8" type="ORF">I206_102816</name>
</gene>
<dbReference type="GO" id="GO:0000981">
    <property type="term" value="F:DNA-binding transcription factor activity, RNA polymerase II-specific"/>
    <property type="evidence" value="ECO:0007669"/>
    <property type="project" value="TreeGrafter"/>
</dbReference>
<reference evidence="7" key="3">
    <citation type="submission" date="2016-07" db="EMBL/GenBank/DDBJ databases">
        <title>Evolution of pathogenesis and genome organization in the Tremellales.</title>
        <authorList>
            <person name="Cuomo C."/>
            <person name="Litvintseva A."/>
            <person name="Heitman J."/>
            <person name="Chen Y."/>
            <person name="Sun S."/>
            <person name="Springer D."/>
            <person name="Dromer F."/>
            <person name="Young S."/>
            <person name="Zeng Q."/>
            <person name="Chapman S."/>
            <person name="Gujja S."/>
            <person name="Saif S."/>
            <person name="Birren B."/>
        </authorList>
    </citation>
    <scope>NUCLEOTIDE SEQUENCE</scope>
    <source>
        <strain evidence="7">CBS 10737</strain>
    </source>
</reference>
<dbReference type="KEGG" id="kpin:30171539"/>
<keyword evidence="4" id="KW-0804">Transcription</keyword>
<feature type="region of interest" description="Disordered" evidence="6">
    <location>
        <begin position="1"/>
        <end position="30"/>
    </location>
</feature>
<feature type="region of interest" description="Disordered" evidence="6">
    <location>
        <begin position="131"/>
        <end position="153"/>
    </location>
</feature>
<sequence length="778" mass="87315">MSDRNFIASGSTSTLPPKRKSRSTRGLQNKVNALEEQMEQVKTNLENVVSLLLRLAPTTGSTGSSMSAAHDNRNQDRPKPVSEPSTSTPSLEQWVQQIANQQNHIFQTQNTSHVETLTASHDDRRDENLDTIEEHSESSSSTDGDKEHPERDMEGMSMMREMLKREERKRLRADGHLPAESVSPKDTTVFNNLQQKGSKPFGVSPVGEGALQTKKRKRSNDVPASDVFPTSISLDPIARGICTESHGRQLFDLFFRGAHAFIPVYDPTTDTWESLRQRSSFSISVILFVGQKIMDAGNVPSDLQRKLKEHAESIGKSTLFSPIANAEALQAMIVLASWGDTGWRPGSHAISMAIDMELYKCLPRLAEQRYASKISSSYPSSEDPEKRLVIGARLWLTICKMAIEMAYNHGRPLIIEENLILPHAHALLSHPSRLPTDGRIIASCEILLHRLPQHRISLSDEKGDVDQALQRFNDGAKNWEAKWKEYYICQGVSLDDVLVTDLTTQRCFSSVLANSYLLRDIRSPLDVGNLLPHRRSWLLSSLDDARFIAGKIISTEKNKLLYANHYSHVALASVSRIYIRLATLFPEAVDLRKVAKDLTQLTDVLAHFPGFSFARQLRYVISKARKKRILPPETRPGSPRAENHPHLRSSIDNESLYNHNLQHQVALPVDAHTLFDHPSDSITNESPLDFDPFMAEEMFNQSIANLGPTDQIFNFGFNFDGESMVHNIQNQTAGQDQLYWLSNNSDSTTNIPNINVNALSWLDFPALDLDQFGGWTGN</sequence>
<dbReference type="PANTHER" id="PTHR31845">
    <property type="entry name" value="FINGER DOMAIN PROTEIN, PUTATIVE-RELATED"/>
    <property type="match status" value="1"/>
</dbReference>